<sequence length="581" mass="61370">MSDEAKIGVAIEAENRTDPGSKAAEKRLSQVTKNAAKQSKRLSDEIRRNNRQAANDDEAIVNRRKRSLFSYAKAAHQAFSQMEQSAARTLGTRSVSGGLGGILSQGGNALGIFRSAMTGAATEAGGFELALGGVAGGVGMVAGALVAGTIASQKFGASWADNTAKISRFAKIWGVNAQTLQAFEAGAQRSGAEKGAGSQAIAGIEQSLNGALYGSNPGGYDVMRRLGLAIPRKKDGSLDLNEKFLGRLADAISKRNPEGQRRIANELGIPLEVLPFLTQGGKALQADLAKSQRFSNVQSAASLADAERIQSKNATLGQVVDRNKSVLGHKAATMTEGVLDKEIAAAQIFSDAVGGNFKSSIGILKQAGETFSQAVDTFMLTSNPLLYAAIKGTQGAVHSGTAAGGVLSRTWNQAQKLGSSLYERIEHLGENSRQDQVSSKGAVGVAQIMPSTAQQVARENNIPWDEKRFRNDAAYNRRLGKLYADQLFKRYNGNEVLTVAAYNAGPGRVEAWRHRFGDPNKGQISNEDFAGSIPFKETRNYVGRVADPSKVHVTVEMKGAPPGTKVTARSTGGAVSTAMAN</sequence>
<feature type="compositionally biased region" description="Polar residues" evidence="3">
    <location>
        <begin position="567"/>
        <end position="581"/>
    </location>
</feature>
<dbReference type="Pfam" id="PF01464">
    <property type="entry name" value="SLT"/>
    <property type="match status" value="1"/>
</dbReference>
<dbReference type="PANTHER" id="PTHR37423">
    <property type="entry name" value="SOLUBLE LYTIC MUREIN TRANSGLYCOSYLASE-RELATED"/>
    <property type="match status" value="1"/>
</dbReference>
<accession>A0ABY7U1B2</accession>
<dbReference type="PANTHER" id="PTHR37423:SF2">
    <property type="entry name" value="MEMBRANE-BOUND LYTIC MUREIN TRANSGLYCOSYLASE C"/>
    <property type="match status" value="1"/>
</dbReference>
<proteinExistence type="inferred from homology"/>
<dbReference type="Gene3D" id="1.10.530.10">
    <property type="match status" value="1"/>
</dbReference>
<evidence type="ECO:0000313" key="6">
    <source>
        <dbReference type="Proteomes" id="UP001218231"/>
    </source>
</evidence>
<feature type="domain" description="Transglycosylase SLT" evidence="4">
    <location>
        <begin position="436"/>
        <end position="521"/>
    </location>
</feature>
<dbReference type="Proteomes" id="UP001218231">
    <property type="component" value="Chromosome"/>
</dbReference>
<dbReference type="RefSeq" id="WP_273618982.1">
    <property type="nucleotide sequence ID" value="NZ_CP117417.1"/>
</dbReference>
<feature type="compositionally biased region" description="Basic and acidic residues" evidence="3">
    <location>
        <begin position="13"/>
        <end position="28"/>
    </location>
</feature>
<gene>
    <name evidence="5" type="ORF">PQ457_06830</name>
</gene>
<name>A0ABY7U1B2_9SPHN</name>
<comment type="similarity">
    <text evidence="2">Belongs to the virb1 family.</text>
</comment>
<dbReference type="InterPro" id="IPR008258">
    <property type="entry name" value="Transglycosylase_SLT_dom_1"/>
</dbReference>
<evidence type="ECO:0000256" key="2">
    <source>
        <dbReference type="ARBA" id="ARBA00009387"/>
    </source>
</evidence>
<comment type="similarity">
    <text evidence="1">Belongs to the transglycosylase Slt family.</text>
</comment>
<feature type="region of interest" description="Disordered" evidence="3">
    <location>
        <begin position="1"/>
        <end position="43"/>
    </location>
</feature>
<keyword evidence="6" id="KW-1185">Reference proteome</keyword>
<dbReference type="EMBL" id="CP117417">
    <property type="protein sequence ID" value="WCT78672.1"/>
    <property type="molecule type" value="Genomic_DNA"/>
</dbReference>
<evidence type="ECO:0000259" key="4">
    <source>
        <dbReference type="Pfam" id="PF01464"/>
    </source>
</evidence>
<evidence type="ECO:0000256" key="1">
    <source>
        <dbReference type="ARBA" id="ARBA00007734"/>
    </source>
</evidence>
<reference evidence="5 6" key="1">
    <citation type="submission" date="2023-02" db="EMBL/GenBank/DDBJ databases">
        <title>Genome sequence of Novosphingobium humi KACC 19094.</title>
        <authorList>
            <person name="Kim S."/>
            <person name="Heo J."/>
            <person name="Kwon S.-W."/>
        </authorList>
    </citation>
    <scope>NUCLEOTIDE SEQUENCE [LARGE SCALE GENOMIC DNA]</scope>
    <source>
        <strain evidence="5 6">KACC 19094</strain>
    </source>
</reference>
<evidence type="ECO:0000313" key="5">
    <source>
        <dbReference type="EMBL" id="WCT78672.1"/>
    </source>
</evidence>
<dbReference type="InterPro" id="IPR023346">
    <property type="entry name" value="Lysozyme-like_dom_sf"/>
</dbReference>
<protein>
    <submittedName>
        <fullName evidence="5">Transglycosylase SLT domain-containing protein</fullName>
    </submittedName>
</protein>
<organism evidence="5 6">
    <name type="scientific">Novosphingobium humi</name>
    <dbReference type="NCBI Taxonomy" id="2282397"/>
    <lineage>
        <taxon>Bacteria</taxon>
        <taxon>Pseudomonadati</taxon>
        <taxon>Pseudomonadota</taxon>
        <taxon>Alphaproteobacteria</taxon>
        <taxon>Sphingomonadales</taxon>
        <taxon>Sphingomonadaceae</taxon>
        <taxon>Novosphingobium</taxon>
    </lineage>
</organism>
<dbReference type="SUPFAM" id="SSF53955">
    <property type="entry name" value="Lysozyme-like"/>
    <property type="match status" value="1"/>
</dbReference>
<evidence type="ECO:0000256" key="3">
    <source>
        <dbReference type="SAM" id="MobiDB-lite"/>
    </source>
</evidence>
<feature type="region of interest" description="Disordered" evidence="3">
    <location>
        <begin position="560"/>
        <end position="581"/>
    </location>
</feature>